<dbReference type="EnsemblBacteria" id="ABF92822">
    <property type="protein sequence ID" value="ABF92822"/>
    <property type="gene ID" value="MXAN_0698"/>
</dbReference>
<evidence type="ECO:0000256" key="1">
    <source>
        <dbReference type="SAM" id="MobiDB-lite"/>
    </source>
</evidence>
<reference evidence="2 3" key="1">
    <citation type="journal article" date="2006" name="Proc. Natl. Acad. Sci. U.S.A.">
        <title>Evolution of sensory complexity recorded in a myxobacterial genome.</title>
        <authorList>
            <person name="Goldman B.S."/>
            <person name="Nierman W.C."/>
            <person name="Kaiser D."/>
            <person name="Slater S.C."/>
            <person name="Durkin A.S."/>
            <person name="Eisen J.A."/>
            <person name="Ronning C.M."/>
            <person name="Barbazuk W.B."/>
            <person name="Blanchard M."/>
            <person name="Field C."/>
            <person name="Halling C."/>
            <person name="Hinkle G."/>
            <person name="Iartchuk O."/>
            <person name="Kim H.S."/>
            <person name="Mackenzie C."/>
            <person name="Madupu R."/>
            <person name="Miller N."/>
            <person name="Shvartsbeyn A."/>
            <person name="Sullivan S.A."/>
            <person name="Vaudin M."/>
            <person name="Wiegand R."/>
            <person name="Kaplan H.B."/>
        </authorList>
    </citation>
    <scope>NUCLEOTIDE SEQUENCE [LARGE SCALE GENOMIC DNA]</scope>
    <source>
        <strain evidence="3">DK1622</strain>
    </source>
</reference>
<evidence type="ECO:0000313" key="3">
    <source>
        <dbReference type="Proteomes" id="UP000002402"/>
    </source>
</evidence>
<dbReference type="HOGENOM" id="CLU_1287722_0_0_7"/>
<organism evidence="2 3">
    <name type="scientific">Myxococcus xanthus (strain DK1622)</name>
    <dbReference type="NCBI Taxonomy" id="246197"/>
    <lineage>
        <taxon>Bacteria</taxon>
        <taxon>Pseudomonadati</taxon>
        <taxon>Myxococcota</taxon>
        <taxon>Myxococcia</taxon>
        <taxon>Myxococcales</taxon>
        <taxon>Cystobacterineae</taxon>
        <taxon>Myxococcaceae</taxon>
        <taxon>Myxococcus</taxon>
    </lineage>
</organism>
<feature type="compositionally biased region" description="Basic residues" evidence="1">
    <location>
        <begin position="1"/>
        <end position="15"/>
    </location>
</feature>
<protein>
    <submittedName>
        <fullName evidence="2">Uncharacterized protein</fullName>
    </submittedName>
</protein>
<sequence>MAPRRRAHLSARHPRAAPEAPGVHKGSRQTSLPDFFQRLRPPSHTSRRLALLCEEKRAQETFAHIPRQSFQETHRGAAKAHGGNAMFKVKQNHTFQNPMRQQIDQTTQGKQSDYAHAVGGVNQILDRHNIGISSRSQASVIDNVKKVETGERSEVNAHQREALNFGRDAFESAKKGNYKQAGVEAFGSTVNGLASMFKSIYTETPSEKQGIAPH</sequence>
<evidence type="ECO:0000313" key="2">
    <source>
        <dbReference type="EMBL" id="ABF92822.1"/>
    </source>
</evidence>
<proteinExistence type="predicted"/>
<dbReference type="KEGG" id="mxa:MXAN_0698"/>
<name>Q1DEF7_MYXXD</name>
<keyword evidence="3" id="KW-1185">Reference proteome</keyword>
<dbReference type="STRING" id="246197.MXAN_0698"/>
<dbReference type="eggNOG" id="ENOG5033J69">
    <property type="taxonomic scope" value="Bacteria"/>
</dbReference>
<accession>Q1DEF7</accession>
<dbReference type="EMBL" id="CP000113">
    <property type="protein sequence ID" value="ABF92822.1"/>
    <property type="molecule type" value="Genomic_DNA"/>
</dbReference>
<dbReference type="AlphaFoldDB" id="Q1DEF7"/>
<feature type="region of interest" description="Disordered" evidence="1">
    <location>
        <begin position="1"/>
        <end position="41"/>
    </location>
</feature>
<gene>
    <name evidence="2" type="ordered locus">MXAN_0698</name>
</gene>
<dbReference type="Proteomes" id="UP000002402">
    <property type="component" value="Chromosome"/>
</dbReference>